<dbReference type="SUPFAM" id="SSF81383">
    <property type="entry name" value="F-box domain"/>
    <property type="match status" value="1"/>
</dbReference>
<name>A0A4Q9PSL6_9APHY</name>
<gene>
    <name evidence="2" type="ORF">BD310DRAFT_978193</name>
</gene>
<feature type="domain" description="F-box" evidence="1">
    <location>
        <begin position="56"/>
        <end position="117"/>
    </location>
</feature>
<protein>
    <recommendedName>
        <fullName evidence="1">F-box domain-containing protein</fullName>
    </recommendedName>
</protein>
<accession>A0A4Q9PSL6</accession>
<dbReference type="AlphaFoldDB" id="A0A4Q9PSL6"/>
<dbReference type="Proteomes" id="UP000292082">
    <property type="component" value="Unassembled WGS sequence"/>
</dbReference>
<keyword evidence="3" id="KW-1185">Reference proteome</keyword>
<reference evidence="2 3" key="1">
    <citation type="submission" date="2019-01" db="EMBL/GenBank/DDBJ databases">
        <title>Draft genome sequences of three monokaryotic isolates of the white-rot basidiomycete fungus Dichomitus squalens.</title>
        <authorList>
            <consortium name="DOE Joint Genome Institute"/>
            <person name="Lopez S.C."/>
            <person name="Andreopoulos B."/>
            <person name="Pangilinan J."/>
            <person name="Lipzen A."/>
            <person name="Riley R."/>
            <person name="Ahrendt S."/>
            <person name="Ng V."/>
            <person name="Barry K."/>
            <person name="Daum C."/>
            <person name="Grigoriev I.V."/>
            <person name="Hilden K.S."/>
            <person name="Makela M.R."/>
            <person name="de Vries R.P."/>
        </authorList>
    </citation>
    <scope>NUCLEOTIDE SEQUENCE [LARGE SCALE GENOMIC DNA]</scope>
    <source>
        <strain evidence="2 3">CBS 464.89</strain>
    </source>
</reference>
<sequence length="522" mass="57365">MPPVVPSSIATSLDIVLEAIKRGRWSMSIEMLTALQVQLHLASSLVQETMNSLIPLNRLPSEILSLVFSLAMMPLKPAGYHGPSAARQSYDLLPVTHVCRRWRDVALSTPSLWSTLYEDDVSHASAQLLQARAKETALTIYVNRSNPTRALVQLLGVPRVGSRVTELFLQDLHDCTPSQLATGVLGFPAPHLERVVVRRQVPRNDTASDADDAGAGAPTEPIVRLFDGVTPRLNTLVLHDVPFLPSNSFQRLVHLKLSFETSPIYWTLNDLLHLLSRCTLLATATFVGLPTHFESTQTPSAPSVSLTCLRRLVIVDCHGQASSMRAILAHLTLPADCAIRLHGLPAHRLGPLADLRFPYVIQPMTLVIDVSFVSITLTLANPRSGGSLSLELGTAGAMTTILQQCIEAFVSDFSTSISTVTISSQRVWPAWCDPSLLLSLLPSTNSLSLGDIHLVDQCLDALRPSRSPYEGFDISREPCPRLKVLHLPPGLTDLLRQKLHMVMSERKHKGSRMQFVMNEHHI</sequence>
<evidence type="ECO:0000313" key="2">
    <source>
        <dbReference type="EMBL" id="TBU57354.1"/>
    </source>
</evidence>
<organism evidence="2 3">
    <name type="scientific">Dichomitus squalens</name>
    <dbReference type="NCBI Taxonomy" id="114155"/>
    <lineage>
        <taxon>Eukaryota</taxon>
        <taxon>Fungi</taxon>
        <taxon>Dikarya</taxon>
        <taxon>Basidiomycota</taxon>
        <taxon>Agaricomycotina</taxon>
        <taxon>Agaricomycetes</taxon>
        <taxon>Polyporales</taxon>
        <taxon>Polyporaceae</taxon>
        <taxon>Dichomitus</taxon>
    </lineage>
</organism>
<dbReference type="InterPro" id="IPR001810">
    <property type="entry name" value="F-box_dom"/>
</dbReference>
<evidence type="ECO:0000259" key="1">
    <source>
        <dbReference type="Pfam" id="PF12937"/>
    </source>
</evidence>
<proteinExistence type="predicted"/>
<dbReference type="EMBL" id="ML145138">
    <property type="protein sequence ID" value="TBU57354.1"/>
    <property type="molecule type" value="Genomic_DNA"/>
</dbReference>
<dbReference type="Gene3D" id="1.20.1280.50">
    <property type="match status" value="1"/>
</dbReference>
<evidence type="ECO:0000313" key="3">
    <source>
        <dbReference type="Proteomes" id="UP000292082"/>
    </source>
</evidence>
<dbReference type="InterPro" id="IPR036047">
    <property type="entry name" value="F-box-like_dom_sf"/>
</dbReference>
<dbReference type="Pfam" id="PF12937">
    <property type="entry name" value="F-box-like"/>
    <property type="match status" value="1"/>
</dbReference>